<dbReference type="GO" id="GO:0016989">
    <property type="term" value="F:sigma factor antagonist activity"/>
    <property type="evidence" value="ECO:0007669"/>
    <property type="project" value="TreeGrafter"/>
</dbReference>
<sequence>MNDNPKSGANGDAAAWYARLQADDATLQDRRAFAQWHDADPEHQRAWAAVRHADTNIGHVAHDPAIQAMLSDALAIPSRRGSLWKGLAAAAAMVATVGGASILLWQRLDVPPSPQMASIREFRTETGGRSTVRLPDGSVVTLDTESVVRVPDWGAERRVTLVGGRAFFKVAKDAAHPFVVTAGGNSVTALGTAFDVRVEPGRFGVALVEGRVRVETPAAKRTTILDPGGTLIAEGRAIRLAQGEADQATGWLAHRLTFDEAPLDHVVAEMNRYSERKLILNDTALRSRKISGVFHTGEPTTLAAALERSRIARIVQDDDQRIVLTRY</sequence>
<dbReference type="Proteomes" id="UP000244162">
    <property type="component" value="Unassembled WGS sequence"/>
</dbReference>
<dbReference type="AlphaFoldDB" id="A0A2T5FUN5"/>
<evidence type="ECO:0000259" key="2">
    <source>
        <dbReference type="Pfam" id="PF04773"/>
    </source>
</evidence>
<keyword evidence="5" id="KW-1185">Reference proteome</keyword>
<accession>A0A2T5FUN5</accession>
<organism evidence="4 5">
    <name type="scientific">Sphingomonas oleivorans</name>
    <dbReference type="NCBI Taxonomy" id="1735121"/>
    <lineage>
        <taxon>Bacteria</taxon>
        <taxon>Pseudomonadati</taxon>
        <taxon>Pseudomonadota</taxon>
        <taxon>Alphaproteobacteria</taxon>
        <taxon>Sphingomonadales</taxon>
        <taxon>Sphingomonadaceae</taxon>
        <taxon>Sphingomonas</taxon>
    </lineage>
</organism>
<gene>
    <name evidence="4" type="ORF">CLG96_16215</name>
</gene>
<dbReference type="Gene3D" id="2.60.120.1440">
    <property type="match status" value="1"/>
</dbReference>
<feature type="domain" description="FecR protein" evidence="2">
    <location>
        <begin position="122"/>
        <end position="213"/>
    </location>
</feature>
<dbReference type="PANTHER" id="PTHR30273">
    <property type="entry name" value="PERIPLASMIC SIGNAL SENSOR AND SIGMA FACTOR ACTIVATOR FECR-RELATED"/>
    <property type="match status" value="1"/>
</dbReference>
<dbReference type="Pfam" id="PF16220">
    <property type="entry name" value="DUF4880"/>
    <property type="match status" value="1"/>
</dbReference>
<name>A0A2T5FUN5_9SPHN</name>
<evidence type="ECO:0000313" key="4">
    <source>
        <dbReference type="EMBL" id="PTQ08238.1"/>
    </source>
</evidence>
<keyword evidence="1" id="KW-1133">Transmembrane helix</keyword>
<dbReference type="Pfam" id="PF04773">
    <property type="entry name" value="FecR"/>
    <property type="match status" value="1"/>
</dbReference>
<dbReference type="PIRSF" id="PIRSF018266">
    <property type="entry name" value="FecR"/>
    <property type="match status" value="1"/>
</dbReference>
<dbReference type="InterPro" id="IPR006860">
    <property type="entry name" value="FecR"/>
</dbReference>
<keyword evidence="1" id="KW-0472">Membrane</keyword>
<proteinExistence type="predicted"/>
<reference evidence="4 5" key="1">
    <citation type="submission" date="2017-09" db="EMBL/GenBank/DDBJ databases">
        <title>Sphingomonas panjinensis sp.nov., isolated from oil-contaminated soil.</title>
        <authorList>
            <person name="Wang L."/>
            <person name="Chen L."/>
        </authorList>
    </citation>
    <scope>NUCLEOTIDE SEQUENCE [LARGE SCALE GENOMIC DNA]</scope>
    <source>
        <strain evidence="4 5">FW-11</strain>
    </source>
</reference>
<dbReference type="OrthoDB" id="9798846at2"/>
<evidence type="ECO:0000256" key="1">
    <source>
        <dbReference type="SAM" id="Phobius"/>
    </source>
</evidence>
<dbReference type="RefSeq" id="WP_107969482.1">
    <property type="nucleotide sequence ID" value="NZ_NWBU01000016.1"/>
</dbReference>
<evidence type="ECO:0000259" key="3">
    <source>
        <dbReference type="Pfam" id="PF16220"/>
    </source>
</evidence>
<feature type="transmembrane region" description="Helical" evidence="1">
    <location>
        <begin position="86"/>
        <end position="105"/>
    </location>
</feature>
<keyword evidence="1" id="KW-0812">Transmembrane</keyword>
<protein>
    <submittedName>
        <fullName evidence="4">Iron dicitrate transport regulator FecR</fullName>
    </submittedName>
</protein>
<dbReference type="InterPro" id="IPR032623">
    <property type="entry name" value="FecR_N"/>
</dbReference>
<comment type="caution">
    <text evidence="4">The sequence shown here is derived from an EMBL/GenBank/DDBJ whole genome shotgun (WGS) entry which is preliminary data.</text>
</comment>
<dbReference type="Gene3D" id="3.55.50.30">
    <property type="match status" value="1"/>
</dbReference>
<dbReference type="InterPro" id="IPR012373">
    <property type="entry name" value="Ferrdict_sens_TM"/>
</dbReference>
<dbReference type="EMBL" id="NWBU01000016">
    <property type="protein sequence ID" value="PTQ08238.1"/>
    <property type="molecule type" value="Genomic_DNA"/>
</dbReference>
<evidence type="ECO:0000313" key="5">
    <source>
        <dbReference type="Proteomes" id="UP000244162"/>
    </source>
</evidence>
<feature type="domain" description="FecR N-terminal" evidence="3">
    <location>
        <begin position="13"/>
        <end position="51"/>
    </location>
</feature>
<dbReference type="PANTHER" id="PTHR30273:SF2">
    <property type="entry name" value="PROTEIN FECR"/>
    <property type="match status" value="1"/>
</dbReference>